<keyword evidence="2" id="KW-1185">Reference proteome</keyword>
<sequence length="130" mass="14324">MNINTISTVHSSLQQIREVTSSWDDDRLGDADVYAACDELDLFGPNTPGESDAIETPAEKSARVVRDRADDILARVGHSSISPSELLSNLDSDIYGTRRKVEDDGFIKLYRGYSSSADYDWNAGVLENAH</sequence>
<dbReference type="AlphaFoldDB" id="A0A0C3EX03"/>
<dbReference type="Proteomes" id="UP000054166">
    <property type="component" value="Unassembled WGS sequence"/>
</dbReference>
<protein>
    <submittedName>
        <fullName evidence="1">Uncharacterized protein</fullName>
    </submittedName>
</protein>
<accession>A0A0C3EX03</accession>
<reference evidence="2" key="2">
    <citation type="submission" date="2015-01" db="EMBL/GenBank/DDBJ databases">
        <title>Evolutionary Origins and Diversification of the Mycorrhizal Mutualists.</title>
        <authorList>
            <consortium name="DOE Joint Genome Institute"/>
            <consortium name="Mycorrhizal Genomics Consortium"/>
            <person name="Kohler A."/>
            <person name="Kuo A."/>
            <person name="Nagy L.G."/>
            <person name="Floudas D."/>
            <person name="Copeland A."/>
            <person name="Barry K.W."/>
            <person name="Cichocki N."/>
            <person name="Veneault-Fourrey C."/>
            <person name="LaButti K."/>
            <person name="Lindquist E.A."/>
            <person name="Lipzen A."/>
            <person name="Lundell T."/>
            <person name="Morin E."/>
            <person name="Murat C."/>
            <person name="Riley R."/>
            <person name="Ohm R."/>
            <person name="Sun H."/>
            <person name="Tunlid A."/>
            <person name="Henrissat B."/>
            <person name="Grigoriev I.V."/>
            <person name="Hibbett D.S."/>
            <person name="Martin F."/>
        </authorList>
    </citation>
    <scope>NUCLEOTIDE SEQUENCE [LARGE SCALE GENOMIC DNA]</scope>
    <source>
        <strain evidence="2">F 1598</strain>
    </source>
</reference>
<dbReference type="EMBL" id="KN833143">
    <property type="protein sequence ID" value="KIM72291.1"/>
    <property type="molecule type" value="Genomic_DNA"/>
</dbReference>
<organism evidence="1 2">
    <name type="scientific">Piloderma croceum (strain F 1598)</name>
    <dbReference type="NCBI Taxonomy" id="765440"/>
    <lineage>
        <taxon>Eukaryota</taxon>
        <taxon>Fungi</taxon>
        <taxon>Dikarya</taxon>
        <taxon>Basidiomycota</taxon>
        <taxon>Agaricomycotina</taxon>
        <taxon>Agaricomycetes</taxon>
        <taxon>Agaricomycetidae</taxon>
        <taxon>Atheliales</taxon>
        <taxon>Atheliaceae</taxon>
        <taxon>Piloderma</taxon>
    </lineage>
</organism>
<evidence type="ECO:0000313" key="2">
    <source>
        <dbReference type="Proteomes" id="UP000054166"/>
    </source>
</evidence>
<name>A0A0C3EX03_PILCF</name>
<dbReference type="InParanoid" id="A0A0C3EX03"/>
<evidence type="ECO:0000313" key="1">
    <source>
        <dbReference type="EMBL" id="KIM72291.1"/>
    </source>
</evidence>
<proteinExistence type="predicted"/>
<gene>
    <name evidence="1" type="ORF">PILCRDRAFT_829841</name>
</gene>
<reference evidence="1 2" key="1">
    <citation type="submission" date="2014-04" db="EMBL/GenBank/DDBJ databases">
        <authorList>
            <consortium name="DOE Joint Genome Institute"/>
            <person name="Kuo A."/>
            <person name="Tarkka M."/>
            <person name="Buscot F."/>
            <person name="Kohler A."/>
            <person name="Nagy L.G."/>
            <person name="Floudas D."/>
            <person name="Copeland A."/>
            <person name="Barry K.W."/>
            <person name="Cichocki N."/>
            <person name="Veneault-Fourrey C."/>
            <person name="LaButti K."/>
            <person name="Lindquist E.A."/>
            <person name="Lipzen A."/>
            <person name="Lundell T."/>
            <person name="Morin E."/>
            <person name="Murat C."/>
            <person name="Sun H."/>
            <person name="Tunlid A."/>
            <person name="Henrissat B."/>
            <person name="Grigoriev I.V."/>
            <person name="Hibbett D.S."/>
            <person name="Martin F."/>
            <person name="Nordberg H.P."/>
            <person name="Cantor M.N."/>
            <person name="Hua S.X."/>
        </authorList>
    </citation>
    <scope>NUCLEOTIDE SEQUENCE [LARGE SCALE GENOMIC DNA]</scope>
    <source>
        <strain evidence="1 2">F 1598</strain>
    </source>
</reference>
<dbReference type="HOGENOM" id="CLU_1938952_0_0_1"/>